<organism evidence="10 11">
    <name type="scientific">Haemaphysalis longicornis</name>
    <name type="common">Bush tick</name>
    <dbReference type="NCBI Taxonomy" id="44386"/>
    <lineage>
        <taxon>Eukaryota</taxon>
        <taxon>Metazoa</taxon>
        <taxon>Ecdysozoa</taxon>
        <taxon>Arthropoda</taxon>
        <taxon>Chelicerata</taxon>
        <taxon>Arachnida</taxon>
        <taxon>Acari</taxon>
        <taxon>Parasitiformes</taxon>
        <taxon>Ixodida</taxon>
        <taxon>Ixodoidea</taxon>
        <taxon>Ixodidae</taxon>
        <taxon>Haemaphysalinae</taxon>
        <taxon>Haemaphysalis</taxon>
    </lineage>
</organism>
<dbReference type="InterPro" id="IPR036388">
    <property type="entry name" value="WH-like_DNA-bd_sf"/>
</dbReference>
<feature type="region of interest" description="Disordered" evidence="8">
    <location>
        <begin position="126"/>
        <end position="170"/>
    </location>
</feature>
<dbReference type="Proteomes" id="UP000821853">
    <property type="component" value="Chromosome 5"/>
</dbReference>
<dbReference type="InterPro" id="IPR000232">
    <property type="entry name" value="HSF_DNA-bd"/>
</dbReference>
<dbReference type="VEuPathDB" id="VectorBase:HLOH_053088"/>
<dbReference type="SMART" id="SM00415">
    <property type="entry name" value="HSF"/>
    <property type="match status" value="1"/>
</dbReference>
<keyword evidence="4" id="KW-0238">DNA-binding</keyword>
<sequence length="170" mass="19795">MDPSEATELFSSRKFQHWRFPKKLWRIVNECKSGAITWSKDGTAVVINYSKFQSDYLDERRGVFKTNCLASFARQLNLYGFRMVASRFRRTADFVGNDDLHVFRHEFFLRDRPDMLSKVVRKPGRWYKNRDGGEPSSSSGGSRRCQGLVDNARAGHSRGHGTSRRQRKIR</sequence>
<feature type="domain" description="HSF-type DNA-binding" evidence="9">
    <location>
        <begin position="16"/>
        <end position="122"/>
    </location>
</feature>
<dbReference type="EMBL" id="JABSTR010000007">
    <property type="protein sequence ID" value="KAH9375721.1"/>
    <property type="molecule type" value="Genomic_DNA"/>
</dbReference>
<evidence type="ECO:0000256" key="5">
    <source>
        <dbReference type="ARBA" id="ARBA00023163"/>
    </source>
</evidence>
<dbReference type="PANTHER" id="PTHR10015:SF465">
    <property type="entry name" value="HSF-TYPE DNA-BINDING DOMAIN-CONTAINING PROTEIN"/>
    <property type="match status" value="1"/>
</dbReference>
<evidence type="ECO:0000256" key="6">
    <source>
        <dbReference type="ARBA" id="ARBA00023242"/>
    </source>
</evidence>
<dbReference type="AlphaFoldDB" id="A0A9J6GLA5"/>
<dbReference type="Gene3D" id="1.10.10.10">
    <property type="entry name" value="Winged helix-like DNA-binding domain superfamily/Winged helix DNA-binding domain"/>
    <property type="match status" value="1"/>
</dbReference>
<dbReference type="GO" id="GO:0043565">
    <property type="term" value="F:sequence-specific DNA binding"/>
    <property type="evidence" value="ECO:0007669"/>
    <property type="project" value="InterPro"/>
</dbReference>
<evidence type="ECO:0000256" key="3">
    <source>
        <dbReference type="ARBA" id="ARBA00023015"/>
    </source>
</evidence>
<dbReference type="InterPro" id="IPR036390">
    <property type="entry name" value="WH_DNA-bd_sf"/>
</dbReference>
<dbReference type="FunFam" id="1.10.10.10:FF:000349">
    <property type="entry name" value="Heat shock transcription factor, Y-linked"/>
    <property type="match status" value="1"/>
</dbReference>
<dbReference type="GO" id="GO:0003700">
    <property type="term" value="F:DNA-binding transcription factor activity"/>
    <property type="evidence" value="ECO:0007669"/>
    <property type="project" value="InterPro"/>
</dbReference>
<comment type="caution">
    <text evidence="10">The sequence shown here is derived from an EMBL/GenBank/DDBJ whole genome shotgun (WGS) entry which is preliminary data.</text>
</comment>
<protein>
    <recommendedName>
        <fullName evidence="9">HSF-type DNA-binding domain-containing protein</fullName>
    </recommendedName>
</protein>
<dbReference type="Pfam" id="PF00447">
    <property type="entry name" value="HSF_DNA-bind"/>
    <property type="match status" value="1"/>
</dbReference>
<keyword evidence="3" id="KW-0805">Transcription regulation</keyword>
<proteinExistence type="inferred from homology"/>
<dbReference type="GO" id="GO:0005634">
    <property type="term" value="C:nucleus"/>
    <property type="evidence" value="ECO:0007669"/>
    <property type="project" value="UniProtKB-SubCell"/>
</dbReference>
<comment type="subcellular location">
    <subcellularLocation>
        <location evidence="1">Nucleus</location>
    </subcellularLocation>
</comment>
<evidence type="ECO:0000313" key="11">
    <source>
        <dbReference type="Proteomes" id="UP000821853"/>
    </source>
</evidence>
<evidence type="ECO:0000256" key="8">
    <source>
        <dbReference type="SAM" id="MobiDB-lite"/>
    </source>
</evidence>
<dbReference type="OMA" id="HYNTARN"/>
<feature type="compositionally biased region" description="Basic residues" evidence="8">
    <location>
        <begin position="155"/>
        <end position="170"/>
    </location>
</feature>
<dbReference type="OrthoDB" id="6418155at2759"/>
<dbReference type="SUPFAM" id="SSF46785">
    <property type="entry name" value="Winged helix' DNA-binding domain"/>
    <property type="match status" value="1"/>
</dbReference>
<evidence type="ECO:0000256" key="1">
    <source>
        <dbReference type="ARBA" id="ARBA00004123"/>
    </source>
</evidence>
<reference evidence="10 11" key="1">
    <citation type="journal article" date="2020" name="Cell">
        <title>Large-Scale Comparative Analyses of Tick Genomes Elucidate Their Genetic Diversity and Vector Capacities.</title>
        <authorList>
            <consortium name="Tick Genome and Microbiome Consortium (TIGMIC)"/>
            <person name="Jia N."/>
            <person name="Wang J."/>
            <person name="Shi W."/>
            <person name="Du L."/>
            <person name="Sun Y."/>
            <person name="Zhan W."/>
            <person name="Jiang J.F."/>
            <person name="Wang Q."/>
            <person name="Zhang B."/>
            <person name="Ji P."/>
            <person name="Bell-Sakyi L."/>
            <person name="Cui X.M."/>
            <person name="Yuan T.T."/>
            <person name="Jiang B.G."/>
            <person name="Yang W.F."/>
            <person name="Lam T.T."/>
            <person name="Chang Q.C."/>
            <person name="Ding S.J."/>
            <person name="Wang X.J."/>
            <person name="Zhu J.G."/>
            <person name="Ruan X.D."/>
            <person name="Zhao L."/>
            <person name="Wei J.T."/>
            <person name="Ye R.Z."/>
            <person name="Que T.C."/>
            <person name="Du C.H."/>
            <person name="Zhou Y.H."/>
            <person name="Cheng J.X."/>
            <person name="Dai P.F."/>
            <person name="Guo W.B."/>
            <person name="Han X.H."/>
            <person name="Huang E.J."/>
            <person name="Li L.F."/>
            <person name="Wei W."/>
            <person name="Gao Y.C."/>
            <person name="Liu J.Z."/>
            <person name="Shao H.Z."/>
            <person name="Wang X."/>
            <person name="Wang C.C."/>
            <person name="Yang T.C."/>
            <person name="Huo Q.B."/>
            <person name="Li W."/>
            <person name="Chen H.Y."/>
            <person name="Chen S.E."/>
            <person name="Zhou L.G."/>
            <person name="Ni X.B."/>
            <person name="Tian J.H."/>
            <person name="Sheng Y."/>
            <person name="Liu T."/>
            <person name="Pan Y.S."/>
            <person name="Xia L.Y."/>
            <person name="Li J."/>
            <person name="Zhao F."/>
            <person name="Cao W.C."/>
        </authorList>
    </citation>
    <scope>NUCLEOTIDE SEQUENCE [LARGE SCALE GENOMIC DNA]</scope>
    <source>
        <strain evidence="10">HaeL-2018</strain>
    </source>
</reference>
<accession>A0A9J6GLA5</accession>
<evidence type="ECO:0000313" key="10">
    <source>
        <dbReference type="EMBL" id="KAH9375721.1"/>
    </source>
</evidence>
<gene>
    <name evidence="10" type="ORF">HPB48_017597</name>
</gene>
<dbReference type="PANTHER" id="PTHR10015">
    <property type="entry name" value="HEAT SHOCK TRANSCRIPTION FACTOR"/>
    <property type="match status" value="1"/>
</dbReference>
<evidence type="ECO:0000256" key="4">
    <source>
        <dbReference type="ARBA" id="ARBA00023125"/>
    </source>
</evidence>
<evidence type="ECO:0000259" key="9">
    <source>
        <dbReference type="SMART" id="SM00415"/>
    </source>
</evidence>
<keyword evidence="6" id="KW-0539">Nucleus</keyword>
<keyword evidence="11" id="KW-1185">Reference proteome</keyword>
<comment type="similarity">
    <text evidence="2 7">Belongs to the HSF family.</text>
</comment>
<evidence type="ECO:0000256" key="7">
    <source>
        <dbReference type="RuleBase" id="RU004020"/>
    </source>
</evidence>
<name>A0A9J6GLA5_HAELO</name>
<evidence type="ECO:0000256" key="2">
    <source>
        <dbReference type="ARBA" id="ARBA00006403"/>
    </source>
</evidence>
<keyword evidence="5" id="KW-0804">Transcription</keyword>